<dbReference type="Proteomes" id="UP000754750">
    <property type="component" value="Unassembled WGS sequence"/>
</dbReference>
<dbReference type="EMBL" id="SVNY01000003">
    <property type="protein sequence ID" value="MBE6833484.1"/>
    <property type="molecule type" value="Genomic_DNA"/>
</dbReference>
<dbReference type="InterPro" id="IPR001608">
    <property type="entry name" value="Ala_racemase_N"/>
</dbReference>
<dbReference type="NCBIfam" id="TIGR00492">
    <property type="entry name" value="alr"/>
    <property type="match status" value="1"/>
</dbReference>
<dbReference type="EC" id="5.1.1.1" evidence="4"/>
<keyword evidence="2 4" id="KW-0663">Pyridoxal phosphate</keyword>
<dbReference type="Pfam" id="PF01168">
    <property type="entry name" value="Ala_racemase_N"/>
    <property type="match status" value="1"/>
</dbReference>
<dbReference type="GO" id="GO:0005829">
    <property type="term" value="C:cytosol"/>
    <property type="evidence" value="ECO:0007669"/>
    <property type="project" value="TreeGrafter"/>
</dbReference>
<dbReference type="GO" id="GO:0030170">
    <property type="term" value="F:pyridoxal phosphate binding"/>
    <property type="evidence" value="ECO:0007669"/>
    <property type="project" value="UniProtKB-UniRule"/>
</dbReference>
<evidence type="ECO:0000313" key="9">
    <source>
        <dbReference type="Proteomes" id="UP000754750"/>
    </source>
</evidence>
<comment type="similarity">
    <text evidence="4">Belongs to the alanine racemase family.</text>
</comment>
<dbReference type="InterPro" id="IPR020622">
    <property type="entry name" value="Ala_racemase_pyridoxalP-BS"/>
</dbReference>
<sequence length="399" mass="44500">MNHFLKRTWAEVNLDALDHNYNVIRAAVDPKTKICCVVKADAYGHGASFVSREFQKKGADWFAVSNLEEAVQLRRAGILRPILILGYTPPQMAERLQELSISQSVFSAEYGKELSDCAVAAGVRVRIHIKLDSGMSRIGFLYQSTERDRNSLSEIEAVCKEPGLIPEGIFTHFSVADDGGAGEDFTMLQYHCFADAVKKLKQRGIAFELRHCSNSGAVVDYPQLDLDMVRPGVILYGLMPSDQLRRDLNLRPAMELKTVISQLKTVEPGTSVSYGREFVTERRTTLATVPIGYADGYPRRLHDRADMLVCGKRARVVGRVCMDQVMLDVTDIPGVRTGMTVTIWGRDGENEVGVDEIARLDGTIHYEMICLVGKRVPRVFLREGKPVGQLNYICPEEEG</sequence>
<dbReference type="FunFam" id="3.20.20.10:FF:000002">
    <property type="entry name" value="Alanine racemase"/>
    <property type="match status" value="1"/>
</dbReference>
<evidence type="ECO:0000256" key="5">
    <source>
        <dbReference type="PIRSR" id="PIRSR600821-50"/>
    </source>
</evidence>
<evidence type="ECO:0000313" key="8">
    <source>
        <dbReference type="EMBL" id="MBE6833484.1"/>
    </source>
</evidence>
<comment type="caution">
    <text evidence="8">The sequence shown here is derived from an EMBL/GenBank/DDBJ whole genome shotgun (WGS) entry which is preliminary data.</text>
</comment>
<name>A0A928KXK4_9FIRM</name>
<feature type="modified residue" description="N6-(pyridoxal phosphate)lysine" evidence="4 5">
    <location>
        <position position="39"/>
    </location>
</feature>
<protein>
    <recommendedName>
        <fullName evidence="4">Alanine racemase</fullName>
        <ecNumber evidence="4">5.1.1.1</ecNumber>
    </recommendedName>
</protein>
<dbReference type="PANTHER" id="PTHR30511">
    <property type="entry name" value="ALANINE RACEMASE"/>
    <property type="match status" value="1"/>
</dbReference>
<dbReference type="GO" id="GO:0008784">
    <property type="term" value="F:alanine racemase activity"/>
    <property type="evidence" value="ECO:0007669"/>
    <property type="project" value="UniProtKB-UniRule"/>
</dbReference>
<comment type="catalytic activity">
    <reaction evidence="4">
        <text>L-alanine = D-alanine</text>
        <dbReference type="Rhea" id="RHEA:20249"/>
        <dbReference type="ChEBI" id="CHEBI:57416"/>
        <dbReference type="ChEBI" id="CHEBI:57972"/>
        <dbReference type="EC" id="5.1.1.1"/>
    </reaction>
</comment>
<dbReference type="PROSITE" id="PS00395">
    <property type="entry name" value="ALANINE_RACEMASE"/>
    <property type="match status" value="1"/>
</dbReference>
<dbReference type="InterPro" id="IPR029066">
    <property type="entry name" value="PLP-binding_barrel"/>
</dbReference>
<gene>
    <name evidence="8" type="primary">alr</name>
    <name evidence="8" type="ORF">E7512_07880</name>
</gene>
<dbReference type="InterPro" id="IPR011079">
    <property type="entry name" value="Ala_racemase_C"/>
</dbReference>
<evidence type="ECO:0000259" key="7">
    <source>
        <dbReference type="SMART" id="SM01005"/>
    </source>
</evidence>
<comment type="function">
    <text evidence="4">Catalyzes the interconversion of L-alanine and D-alanine. May also act on other amino acids.</text>
</comment>
<evidence type="ECO:0000256" key="4">
    <source>
        <dbReference type="HAMAP-Rule" id="MF_01201"/>
    </source>
</evidence>
<dbReference type="Gene3D" id="2.40.37.10">
    <property type="entry name" value="Lyase, Ornithine Decarboxylase, Chain A, domain 1"/>
    <property type="match status" value="1"/>
</dbReference>
<dbReference type="InterPro" id="IPR009006">
    <property type="entry name" value="Ala_racemase/Decarboxylase_C"/>
</dbReference>
<feature type="domain" description="Alanine racemase C-terminal" evidence="7">
    <location>
        <begin position="253"/>
        <end position="381"/>
    </location>
</feature>
<dbReference type="HAMAP" id="MF_01201">
    <property type="entry name" value="Ala_racemase"/>
    <property type="match status" value="1"/>
</dbReference>
<reference evidence="8" key="1">
    <citation type="submission" date="2019-04" db="EMBL/GenBank/DDBJ databases">
        <title>Evolution of Biomass-Degrading Anaerobic Consortia Revealed by Metagenomics.</title>
        <authorList>
            <person name="Peng X."/>
        </authorList>
    </citation>
    <scope>NUCLEOTIDE SEQUENCE</scope>
    <source>
        <strain evidence="8">SIG551</strain>
    </source>
</reference>
<organism evidence="8 9">
    <name type="scientific">Faecalispora sporosphaeroides</name>
    <dbReference type="NCBI Taxonomy" id="1549"/>
    <lineage>
        <taxon>Bacteria</taxon>
        <taxon>Bacillati</taxon>
        <taxon>Bacillota</taxon>
        <taxon>Clostridia</taxon>
        <taxon>Eubacteriales</taxon>
        <taxon>Oscillospiraceae</taxon>
        <taxon>Faecalispora</taxon>
    </lineage>
</organism>
<feature type="binding site" evidence="4 6">
    <location>
        <position position="322"/>
    </location>
    <ligand>
        <name>substrate</name>
    </ligand>
</feature>
<dbReference type="InterPro" id="IPR000821">
    <property type="entry name" value="Ala_racemase"/>
</dbReference>
<feature type="active site" description="Proton acceptor; specific for D-alanine" evidence="4">
    <location>
        <position position="39"/>
    </location>
</feature>
<accession>A0A928KXK4</accession>
<dbReference type="SUPFAM" id="SSF51419">
    <property type="entry name" value="PLP-binding barrel"/>
    <property type="match status" value="1"/>
</dbReference>
<comment type="pathway">
    <text evidence="4">Amino-acid biosynthesis; D-alanine biosynthesis; D-alanine from L-alanine: step 1/1.</text>
</comment>
<dbReference type="AlphaFoldDB" id="A0A928KXK4"/>
<feature type="binding site" evidence="4 6">
    <location>
        <position position="137"/>
    </location>
    <ligand>
        <name>substrate</name>
    </ligand>
</feature>
<dbReference type="Pfam" id="PF00842">
    <property type="entry name" value="Ala_racemase_C"/>
    <property type="match status" value="1"/>
</dbReference>
<evidence type="ECO:0000256" key="2">
    <source>
        <dbReference type="ARBA" id="ARBA00022898"/>
    </source>
</evidence>
<dbReference type="PANTHER" id="PTHR30511:SF0">
    <property type="entry name" value="ALANINE RACEMASE, CATABOLIC-RELATED"/>
    <property type="match status" value="1"/>
</dbReference>
<evidence type="ECO:0000256" key="6">
    <source>
        <dbReference type="PIRSR" id="PIRSR600821-52"/>
    </source>
</evidence>
<comment type="cofactor">
    <cofactor evidence="1 4 5">
        <name>pyridoxal 5'-phosphate</name>
        <dbReference type="ChEBI" id="CHEBI:597326"/>
    </cofactor>
</comment>
<dbReference type="GO" id="GO:0030632">
    <property type="term" value="P:D-alanine biosynthetic process"/>
    <property type="evidence" value="ECO:0007669"/>
    <property type="project" value="UniProtKB-UniRule"/>
</dbReference>
<feature type="active site" description="Proton acceptor; specific for L-alanine" evidence="4">
    <location>
        <position position="274"/>
    </location>
</feature>
<proteinExistence type="inferred from homology"/>
<dbReference type="SMART" id="SM01005">
    <property type="entry name" value="Ala_racemase_C"/>
    <property type="match status" value="1"/>
</dbReference>
<evidence type="ECO:0000256" key="3">
    <source>
        <dbReference type="ARBA" id="ARBA00023235"/>
    </source>
</evidence>
<evidence type="ECO:0000256" key="1">
    <source>
        <dbReference type="ARBA" id="ARBA00001933"/>
    </source>
</evidence>
<dbReference type="Gene3D" id="3.20.20.10">
    <property type="entry name" value="Alanine racemase"/>
    <property type="match status" value="1"/>
</dbReference>
<keyword evidence="3 4" id="KW-0413">Isomerase</keyword>
<dbReference type="SUPFAM" id="SSF50621">
    <property type="entry name" value="Alanine racemase C-terminal domain-like"/>
    <property type="match status" value="1"/>
</dbReference>
<dbReference type="PRINTS" id="PR00992">
    <property type="entry name" value="ALARACEMASE"/>
</dbReference>
<dbReference type="RefSeq" id="WP_020072563.1">
    <property type="nucleotide sequence ID" value="NZ_JBKWRC010000002.1"/>
</dbReference>
<dbReference type="CDD" id="cd00430">
    <property type="entry name" value="PLPDE_III_AR"/>
    <property type="match status" value="1"/>
</dbReference>